<dbReference type="AlphaFoldDB" id="A0A5C5XHR4"/>
<protein>
    <recommendedName>
        <fullName evidence="3">Replication-relaxation</fullName>
    </recommendedName>
</protein>
<organism evidence="1 2">
    <name type="scientific">Rubinisphaera italica</name>
    <dbReference type="NCBI Taxonomy" id="2527969"/>
    <lineage>
        <taxon>Bacteria</taxon>
        <taxon>Pseudomonadati</taxon>
        <taxon>Planctomycetota</taxon>
        <taxon>Planctomycetia</taxon>
        <taxon>Planctomycetales</taxon>
        <taxon>Planctomycetaceae</taxon>
        <taxon>Rubinisphaera</taxon>
    </lineage>
</organism>
<sequence>MATRSTGFQITARDLEVLTAFDAVPLTADQLLTFSYTFDQPFSQLRLVQRRLQILSRASLVQNFPYAVASNGRSPHYYKLTRSGYRMLHGFDAVLPKRRYFERIADNHHFHTRKLAEFLVTLAARCQREGIRLEHLARENTVAIQTESMTLYPDAVFRLRLPNGRSFNFVVELDNGTERVRSKKDAESIERKIRGYDAHQSTFDVFNPNRYVVLFVTTRSRQRLTHMLTTARMLMQNPQRRVFLGVCLDEFLADRRPITKSLFHDVAGRACPLVAFESDKQSVPTFVTPTVVPC</sequence>
<dbReference type="RefSeq" id="WP_146503633.1">
    <property type="nucleotide sequence ID" value="NZ_SJPG01000001.1"/>
</dbReference>
<accession>A0A5C5XHR4</accession>
<evidence type="ECO:0008006" key="3">
    <source>
        <dbReference type="Google" id="ProtNLM"/>
    </source>
</evidence>
<gene>
    <name evidence="1" type="ORF">Pan54_24120</name>
</gene>
<reference evidence="1 2" key="1">
    <citation type="submission" date="2019-02" db="EMBL/GenBank/DDBJ databases">
        <title>Deep-cultivation of Planctomycetes and their phenomic and genomic characterization uncovers novel biology.</title>
        <authorList>
            <person name="Wiegand S."/>
            <person name="Jogler M."/>
            <person name="Boedeker C."/>
            <person name="Pinto D."/>
            <person name="Vollmers J."/>
            <person name="Rivas-Marin E."/>
            <person name="Kohn T."/>
            <person name="Peeters S.H."/>
            <person name="Heuer A."/>
            <person name="Rast P."/>
            <person name="Oberbeckmann S."/>
            <person name="Bunk B."/>
            <person name="Jeske O."/>
            <person name="Meyerdierks A."/>
            <person name="Storesund J.E."/>
            <person name="Kallscheuer N."/>
            <person name="Luecker S."/>
            <person name="Lage O.M."/>
            <person name="Pohl T."/>
            <person name="Merkel B.J."/>
            <person name="Hornburger P."/>
            <person name="Mueller R.-W."/>
            <person name="Bruemmer F."/>
            <person name="Labrenz M."/>
            <person name="Spormann A.M."/>
            <person name="Op Den Camp H."/>
            <person name="Overmann J."/>
            <person name="Amann R."/>
            <person name="Jetten M.S.M."/>
            <person name="Mascher T."/>
            <person name="Medema M.H."/>
            <person name="Devos D.P."/>
            <person name="Kaster A.-K."/>
            <person name="Ovreas L."/>
            <person name="Rohde M."/>
            <person name="Galperin M.Y."/>
            <person name="Jogler C."/>
        </authorList>
    </citation>
    <scope>NUCLEOTIDE SEQUENCE [LARGE SCALE GENOMIC DNA]</scope>
    <source>
        <strain evidence="1 2">Pan54</strain>
    </source>
</reference>
<evidence type="ECO:0000313" key="2">
    <source>
        <dbReference type="Proteomes" id="UP000316095"/>
    </source>
</evidence>
<dbReference type="Proteomes" id="UP000316095">
    <property type="component" value="Unassembled WGS sequence"/>
</dbReference>
<keyword evidence="2" id="KW-1185">Reference proteome</keyword>
<evidence type="ECO:0000313" key="1">
    <source>
        <dbReference type="EMBL" id="TWT61675.1"/>
    </source>
</evidence>
<dbReference type="EMBL" id="SJPG01000001">
    <property type="protein sequence ID" value="TWT61675.1"/>
    <property type="molecule type" value="Genomic_DNA"/>
</dbReference>
<dbReference type="OrthoDB" id="270627at2"/>
<dbReference type="InterPro" id="IPR025855">
    <property type="entry name" value="Replic_Relax"/>
</dbReference>
<proteinExistence type="predicted"/>
<comment type="caution">
    <text evidence="1">The sequence shown here is derived from an EMBL/GenBank/DDBJ whole genome shotgun (WGS) entry which is preliminary data.</text>
</comment>
<name>A0A5C5XHR4_9PLAN</name>
<dbReference type="Pfam" id="PF13814">
    <property type="entry name" value="Replic_Relax"/>
    <property type="match status" value="1"/>
</dbReference>